<organism evidence="7 8">
    <name type="scientific">Zavarzinia compransoris</name>
    <dbReference type="NCBI Taxonomy" id="1264899"/>
    <lineage>
        <taxon>Bacteria</taxon>
        <taxon>Pseudomonadati</taxon>
        <taxon>Pseudomonadota</taxon>
        <taxon>Alphaproteobacteria</taxon>
        <taxon>Rhodospirillales</taxon>
        <taxon>Zavarziniaceae</taxon>
        <taxon>Zavarzinia</taxon>
    </lineage>
</organism>
<comment type="function">
    <text evidence="5">Part of the ABC transporter complex HmuTUV involved in hemin import. Responsible for energy coupling to the transport system.</text>
</comment>
<dbReference type="PANTHER" id="PTHR42794:SF1">
    <property type="entry name" value="HEMIN IMPORT ATP-BINDING PROTEIN HMUV"/>
    <property type="match status" value="1"/>
</dbReference>
<keyword evidence="4" id="KW-1278">Translocase</keyword>
<dbReference type="CDD" id="cd03214">
    <property type="entry name" value="ABC_Iron-Siderophores_B12_Hemin"/>
    <property type="match status" value="1"/>
</dbReference>
<gene>
    <name evidence="7" type="ORF">DKG75_02655</name>
</gene>
<proteinExistence type="predicted"/>
<dbReference type="SMART" id="SM00382">
    <property type="entry name" value="AAA"/>
    <property type="match status" value="1"/>
</dbReference>
<keyword evidence="8" id="KW-1185">Reference proteome</keyword>
<dbReference type="NCBIfam" id="NF010068">
    <property type="entry name" value="PRK13548.1"/>
    <property type="match status" value="1"/>
</dbReference>
<dbReference type="GO" id="GO:0005524">
    <property type="term" value="F:ATP binding"/>
    <property type="evidence" value="ECO:0007669"/>
    <property type="project" value="UniProtKB-KW"/>
</dbReference>
<accession>A0A317E9B6</accession>
<dbReference type="Proteomes" id="UP000246077">
    <property type="component" value="Unassembled WGS sequence"/>
</dbReference>
<evidence type="ECO:0000259" key="6">
    <source>
        <dbReference type="PROSITE" id="PS50893"/>
    </source>
</evidence>
<dbReference type="InterPro" id="IPR027417">
    <property type="entry name" value="P-loop_NTPase"/>
</dbReference>
<dbReference type="EMBL" id="QGLF01000001">
    <property type="protein sequence ID" value="PWR23489.1"/>
    <property type="molecule type" value="Genomic_DNA"/>
</dbReference>
<dbReference type="AlphaFoldDB" id="A0A317E9B6"/>
<dbReference type="SUPFAM" id="SSF52540">
    <property type="entry name" value="P-loop containing nucleoside triphosphate hydrolases"/>
    <property type="match status" value="1"/>
</dbReference>
<evidence type="ECO:0000256" key="5">
    <source>
        <dbReference type="ARBA" id="ARBA00037066"/>
    </source>
</evidence>
<dbReference type="GO" id="GO:0016887">
    <property type="term" value="F:ATP hydrolysis activity"/>
    <property type="evidence" value="ECO:0007669"/>
    <property type="project" value="InterPro"/>
</dbReference>
<keyword evidence="1" id="KW-0813">Transport</keyword>
<evidence type="ECO:0000313" key="7">
    <source>
        <dbReference type="EMBL" id="PWR23489.1"/>
    </source>
</evidence>
<evidence type="ECO:0000256" key="3">
    <source>
        <dbReference type="ARBA" id="ARBA00022840"/>
    </source>
</evidence>
<dbReference type="RefSeq" id="WP_109919522.1">
    <property type="nucleotide sequence ID" value="NZ_QGLF01000001.1"/>
</dbReference>
<dbReference type="OrthoDB" id="9810077at2"/>
<evidence type="ECO:0000256" key="4">
    <source>
        <dbReference type="ARBA" id="ARBA00022967"/>
    </source>
</evidence>
<evidence type="ECO:0000256" key="1">
    <source>
        <dbReference type="ARBA" id="ARBA00022448"/>
    </source>
</evidence>
<reference evidence="8" key="1">
    <citation type="submission" date="2018-05" db="EMBL/GenBank/DDBJ databases">
        <title>Zavarzinia sp. HR-AS.</title>
        <authorList>
            <person name="Lee Y."/>
            <person name="Jeon C.O."/>
        </authorList>
    </citation>
    <scope>NUCLEOTIDE SEQUENCE [LARGE SCALE GENOMIC DNA]</scope>
    <source>
        <strain evidence="8">DSM 1231</strain>
    </source>
</reference>
<comment type="caution">
    <text evidence="7">The sequence shown here is derived from an EMBL/GenBank/DDBJ whole genome shotgun (WGS) entry which is preliminary data.</text>
</comment>
<name>A0A317E9B6_9PROT</name>
<protein>
    <submittedName>
        <fullName evidence="7">Heme ABC transporter ATP-binding protein</fullName>
    </submittedName>
</protein>
<dbReference type="PROSITE" id="PS50893">
    <property type="entry name" value="ABC_TRANSPORTER_2"/>
    <property type="match status" value="1"/>
</dbReference>
<dbReference type="Pfam" id="PF00005">
    <property type="entry name" value="ABC_tran"/>
    <property type="match status" value="1"/>
</dbReference>
<sequence>MLVARDVSAVLGDRRRIVDRVDIAVVPGRVTAVIGPNGAGKSTLLRLIAGELAPAAGTVTLNGTPLSAWRSRERARQLAVLPQSTTLDFAFRVEEVVGLGRLPHGDDETRGRGHRVVTAALDAVGLGAFAERLYPTLSGGEQQRVQLARCLAQVDLLPDETPAAPRYLLLDEPTTSLDPAHQLSVLALARRLAARGLGVLAVLHDLGLAASIADELVVMAAGRVVAAGPPRETLTTQLIADVYGIEAMVLPNPAGPGVLVAPRFAA</sequence>
<keyword evidence="2" id="KW-0547">Nucleotide-binding</keyword>
<feature type="domain" description="ABC transporter" evidence="6">
    <location>
        <begin position="2"/>
        <end position="246"/>
    </location>
</feature>
<dbReference type="PANTHER" id="PTHR42794">
    <property type="entry name" value="HEMIN IMPORT ATP-BINDING PROTEIN HMUV"/>
    <property type="match status" value="1"/>
</dbReference>
<evidence type="ECO:0000256" key="2">
    <source>
        <dbReference type="ARBA" id="ARBA00022741"/>
    </source>
</evidence>
<keyword evidence="3 7" id="KW-0067">ATP-binding</keyword>
<dbReference type="Gene3D" id="3.40.50.300">
    <property type="entry name" value="P-loop containing nucleotide triphosphate hydrolases"/>
    <property type="match status" value="1"/>
</dbReference>
<dbReference type="PROSITE" id="PS00211">
    <property type="entry name" value="ABC_TRANSPORTER_1"/>
    <property type="match status" value="1"/>
</dbReference>
<evidence type="ECO:0000313" key="8">
    <source>
        <dbReference type="Proteomes" id="UP000246077"/>
    </source>
</evidence>
<dbReference type="InterPro" id="IPR017871">
    <property type="entry name" value="ABC_transporter-like_CS"/>
</dbReference>
<dbReference type="InterPro" id="IPR003593">
    <property type="entry name" value="AAA+_ATPase"/>
</dbReference>
<dbReference type="InterPro" id="IPR003439">
    <property type="entry name" value="ABC_transporter-like_ATP-bd"/>
</dbReference>